<evidence type="ECO:0000256" key="1">
    <source>
        <dbReference type="SAM" id="MobiDB-lite"/>
    </source>
</evidence>
<reference evidence="2" key="1">
    <citation type="journal article" date="2020" name="Stud. Mycol.">
        <title>101 Dothideomycetes genomes: a test case for predicting lifestyles and emergence of pathogens.</title>
        <authorList>
            <person name="Haridas S."/>
            <person name="Albert R."/>
            <person name="Binder M."/>
            <person name="Bloem J."/>
            <person name="Labutti K."/>
            <person name="Salamov A."/>
            <person name="Andreopoulos B."/>
            <person name="Baker S."/>
            <person name="Barry K."/>
            <person name="Bills G."/>
            <person name="Bluhm B."/>
            <person name="Cannon C."/>
            <person name="Castanera R."/>
            <person name="Culley D."/>
            <person name="Daum C."/>
            <person name="Ezra D."/>
            <person name="Gonzalez J."/>
            <person name="Henrissat B."/>
            <person name="Kuo A."/>
            <person name="Liang C."/>
            <person name="Lipzen A."/>
            <person name="Lutzoni F."/>
            <person name="Magnuson J."/>
            <person name="Mondo S."/>
            <person name="Nolan M."/>
            <person name="Ohm R."/>
            <person name="Pangilinan J."/>
            <person name="Park H.-J."/>
            <person name="Ramirez L."/>
            <person name="Alfaro M."/>
            <person name="Sun H."/>
            <person name="Tritt A."/>
            <person name="Yoshinaga Y."/>
            <person name="Zwiers L.-H."/>
            <person name="Turgeon B."/>
            <person name="Goodwin S."/>
            <person name="Spatafora J."/>
            <person name="Crous P."/>
            <person name="Grigoriev I."/>
        </authorList>
    </citation>
    <scope>NUCLEOTIDE SEQUENCE</scope>
    <source>
        <strain evidence="2">CBS 121410</strain>
    </source>
</reference>
<organism evidence="2 3">
    <name type="scientific">Saccharata proteae CBS 121410</name>
    <dbReference type="NCBI Taxonomy" id="1314787"/>
    <lineage>
        <taxon>Eukaryota</taxon>
        <taxon>Fungi</taxon>
        <taxon>Dikarya</taxon>
        <taxon>Ascomycota</taxon>
        <taxon>Pezizomycotina</taxon>
        <taxon>Dothideomycetes</taxon>
        <taxon>Dothideomycetes incertae sedis</taxon>
        <taxon>Botryosphaeriales</taxon>
        <taxon>Saccharataceae</taxon>
        <taxon>Saccharata</taxon>
    </lineage>
</organism>
<evidence type="ECO:0000313" key="2">
    <source>
        <dbReference type="EMBL" id="KAF2090604.1"/>
    </source>
</evidence>
<proteinExistence type="predicted"/>
<sequence length="348" mass="38545">MASKRRRDLDDDGWEDSNTRIGLFGRWIPNSFCNISSGGRTNGAYTYKFATMSRKASRHEWQHPTTVDDPVVPLEHMEPRGSIHYFEKLAARWAAVRNMEALKAAVRDNNASIERERNWAALAKAVHDHDNPPSPEDSKKSEKQAEWDAIRASLRAQRSATTAGWQALNDHLGCEGSLMTLQVAQGTLKVPLTPEQKQAEWDDIRAQLRAQRGATIAGWQALSDHLECEGSLKTLQVAQGSVVRAEREQAEWDAIRASMRAQGTIHVVIPTTTSSPAPAPTAPVAPRAQCPLPSISVPGPLSPWDGELFPIIQMEEADCDPIIQMEEADCHPIIQMGEADWDTEMTGM</sequence>
<name>A0A9P4I126_9PEZI</name>
<accession>A0A9P4I126</accession>
<keyword evidence="3" id="KW-1185">Reference proteome</keyword>
<protein>
    <submittedName>
        <fullName evidence="2">Uncharacterized protein</fullName>
    </submittedName>
</protein>
<gene>
    <name evidence="2" type="ORF">K490DRAFT_61926</name>
</gene>
<dbReference type="AlphaFoldDB" id="A0A9P4I126"/>
<dbReference type="EMBL" id="ML978712">
    <property type="protein sequence ID" value="KAF2090604.1"/>
    <property type="molecule type" value="Genomic_DNA"/>
</dbReference>
<dbReference type="Proteomes" id="UP000799776">
    <property type="component" value="Unassembled WGS sequence"/>
</dbReference>
<feature type="region of interest" description="Disordered" evidence="1">
    <location>
        <begin position="126"/>
        <end position="146"/>
    </location>
</feature>
<comment type="caution">
    <text evidence="2">The sequence shown here is derived from an EMBL/GenBank/DDBJ whole genome shotgun (WGS) entry which is preliminary data.</text>
</comment>
<evidence type="ECO:0000313" key="3">
    <source>
        <dbReference type="Proteomes" id="UP000799776"/>
    </source>
</evidence>